<dbReference type="Proteomes" id="UP000824782">
    <property type="component" value="Unassembled WGS sequence"/>
</dbReference>
<evidence type="ECO:0000313" key="1">
    <source>
        <dbReference type="EMBL" id="KAG8540527.1"/>
    </source>
</evidence>
<reference evidence="1" key="1">
    <citation type="thesis" date="2020" institute="ProQuest LLC" country="789 East Eisenhower Parkway, Ann Arbor, MI, USA">
        <title>Comparative Genomics and Chromosome Evolution.</title>
        <authorList>
            <person name="Mudd A.B."/>
        </authorList>
    </citation>
    <scope>NUCLEOTIDE SEQUENCE</scope>
    <source>
        <strain evidence="1">237g6f4</strain>
        <tissue evidence="1">Blood</tissue>
    </source>
</reference>
<protein>
    <submittedName>
        <fullName evidence="1">Uncharacterized protein</fullName>
    </submittedName>
</protein>
<organism evidence="1 2">
    <name type="scientific">Engystomops pustulosus</name>
    <name type="common">Tungara frog</name>
    <name type="synonym">Physalaemus pustulosus</name>
    <dbReference type="NCBI Taxonomy" id="76066"/>
    <lineage>
        <taxon>Eukaryota</taxon>
        <taxon>Metazoa</taxon>
        <taxon>Chordata</taxon>
        <taxon>Craniata</taxon>
        <taxon>Vertebrata</taxon>
        <taxon>Euteleostomi</taxon>
        <taxon>Amphibia</taxon>
        <taxon>Batrachia</taxon>
        <taxon>Anura</taxon>
        <taxon>Neobatrachia</taxon>
        <taxon>Hyloidea</taxon>
        <taxon>Leptodactylidae</taxon>
        <taxon>Leiuperinae</taxon>
        <taxon>Engystomops</taxon>
    </lineage>
</organism>
<dbReference type="AlphaFoldDB" id="A0AAV6YZH9"/>
<comment type="caution">
    <text evidence="1">The sequence shown here is derived from an EMBL/GenBank/DDBJ whole genome shotgun (WGS) entry which is preliminary data.</text>
</comment>
<name>A0AAV6YZH9_ENGPU</name>
<gene>
    <name evidence="1" type="ORF">GDO81_019111</name>
</gene>
<sequence length="132" mass="14341">MCFLAFWKMSNFHVLDSFIGNWQNNIMDWAGSHHSRRRPEGCSYFYTCSIRGDCDKCALARGTLGPIRHIAALICFPWPGPSASLLVTKTSGLGPGPGSGAHRYVQSSRLHGAAQSGPCAQPSISCCVLIRN</sequence>
<accession>A0AAV6YZH9</accession>
<keyword evidence="2" id="KW-1185">Reference proteome</keyword>
<proteinExistence type="predicted"/>
<dbReference type="EMBL" id="WNYA01010147">
    <property type="protein sequence ID" value="KAG8540527.1"/>
    <property type="molecule type" value="Genomic_DNA"/>
</dbReference>
<evidence type="ECO:0000313" key="2">
    <source>
        <dbReference type="Proteomes" id="UP000824782"/>
    </source>
</evidence>